<dbReference type="Proteomes" id="UP000789508">
    <property type="component" value="Unassembled WGS sequence"/>
</dbReference>
<proteinExistence type="predicted"/>
<name>A0A9N9F7X9_9GLOM</name>
<dbReference type="EMBL" id="CAJVPS010000917">
    <property type="protein sequence ID" value="CAG8515609.1"/>
    <property type="molecule type" value="Genomic_DNA"/>
</dbReference>
<evidence type="ECO:0000313" key="1">
    <source>
        <dbReference type="EMBL" id="CAG8515609.1"/>
    </source>
</evidence>
<organism evidence="1 2">
    <name type="scientific">Ambispora leptoticha</name>
    <dbReference type="NCBI Taxonomy" id="144679"/>
    <lineage>
        <taxon>Eukaryota</taxon>
        <taxon>Fungi</taxon>
        <taxon>Fungi incertae sedis</taxon>
        <taxon>Mucoromycota</taxon>
        <taxon>Glomeromycotina</taxon>
        <taxon>Glomeromycetes</taxon>
        <taxon>Archaeosporales</taxon>
        <taxon>Ambisporaceae</taxon>
        <taxon>Ambispora</taxon>
    </lineage>
</organism>
<keyword evidence="2" id="KW-1185">Reference proteome</keyword>
<sequence length="310" mass="36650">MWSKPFCASLSSQKQQKVIEVYLSFLNNEQWKSLFPKSFSTQTYIRPNFDYPFFASEINFDTMAEVVSDWCRQNLSENYIWTLYEALFMVFRNRNSKITKVTCSIDTLSFEVCQYLIQNTQNFQVWLNSVKECRLICKKTPQEPLLFKALPGLTENMKYLEIFIDHRHSGQDLDMRKVFPRGVNEFRVLKHLRDHHLVQNTEFMADRFLQDGIWKFCIEFINTNFNTSHPLLQNPQANYNIESLSFRGCGGLDNVKVCKLFETSFNNVRKITIIEDTEVCIEFLNWMQKVNNYNIQEAKLASANSYIINK</sequence>
<gene>
    <name evidence="1" type="ORF">ALEPTO_LOCUS4200</name>
</gene>
<accession>A0A9N9F7X9</accession>
<dbReference type="AlphaFoldDB" id="A0A9N9F7X9"/>
<comment type="caution">
    <text evidence="1">The sequence shown here is derived from an EMBL/GenBank/DDBJ whole genome shotgun (WGS) entry which is preliminary data.</text>
</comment>
<protein>
    <submittedName>
        <fullName evidence="1">2842_t:CDS:1</fullName>
    </submittedName>
</protein>
<reference evidence="1" key="1">
    <citation type="submission" date="2021-06" db="EMBL/GenBank/DDBJ databases">
        <authorList>
            <person name="Kallberg Y."/>
            <person name="Tangrot J."/>
            <person name="Rosling A."/>
        </authorList>
    </citation>
    <scope>NUCLEOTIDE SEQUENCE</scope>
    <source>
        <strain evidence="1">FL130A</strain>
    </source>
</reference>
<evidence type="ECO:0000313" key="2">
    <source>
        <dbReference type="Proteomes" id="UP000789508"/>
    </source>
</evidence>